<accession>A0A839ZF14</accession>
<dbReference type="GO" id="GO:0016020">
    <property type="term" value="C:membrane"/>
    <property type="evidence" value="ECO:0007669"/>
    <property type="project" value="TreeGrafter"/>
</dbReference>
<feature type="binding site" evidence="5">
    <location>
        <position position="225"/>
    </location>
    <ligand>
        <name>FAD</name>
        <dbReference type="ChEBI" id="CHEBI:57692"/>
    </ligand>
</feature>
<dbReference type="RefSeq" id="WP_183191551.1">
    <property type="nucleotide sequence ID" value="NZ_JACICD010000010.1"/>
</dbReference>
<dbReference type="EMBL" id="JACICD010000010">
    <property type="protein sequence ID" value="MBB3773413.1"/>
    <property type="molecule type" value="Genomic_DNA"/>
</dbReference>
<dbReference type="Pfam" id="PF05199">
    <property type="entry name" value="GMC_oxred_C"/>
    <property type="match status" value="1"/>
</dbReference>
<comment type="similarity">
    <text evidence="2 6">Belongs to the GMC oxidoreductase family.</text>
</comment>
<dbReference type="InterPro" id="IPR012132">
    <property type="entry name" value="GMC_OxRdtase"/>
</dbReference>
<evidence type="ECO:0000313" key="9">
    <source>
        <dbReference type="EMBL" id="MBB3773413.1"/>
    </source>
</evidence>
<dbReference type="GO" id="GO:0050660">
    <property type="term" value="F:flavin adenine dinucleotide binding"/>
    <property type="evidence" value="ECO:0007669"/>
    <property type="project" value="InterPro"/>
</dbReference>
<keyword evidence="9" id="KW-0560">Oxidoreductase</keyword>
<comment type="cofactor">
    <cofactor evidence="1 5">
        <name>FAD</name>
        <dbReference type="ChEBI" id="CHEBI:57692"/>
    </cofactor>
</comment>
<dbReference type="SUPFAM" id="SSF51905">
    <property type="entry name" value="FAD/NAD(P)-binding domain"/>
    <property type="match status" value="1"/>
</dbReference>
<dbReference type="InterPro" id="IPR036188">
    <property type="entry name" value="FAD/NAD-bd_sf"/>
</dbReference>
<feature type="domain" description="Glucose-methanol-choline oxidoreductase N-terminal" evidence="8">
    <location>
        <begin position="260"/>
        <end position="274"/>
    </location>
</feature>
<protein>
    <submittedName>
        <fullName evidence="9">Choline dehydrogenase</fullName>
        <ecNumber evidence="9">1.1.99.1</ecNumber>
    </submittedName>
</protein>
<dbReference type="Gene3D" id="3.30.560.10">
    <property type="entry name" value="Glucose Oxidase, domain 3"/>
    <property type="match status" value="1"/>
</dbReference>
<dbReference type="SUPFAM" id="SSF54373">
    <property type="entry name" value="FAD-linked reductases, C-terminal domain"/>
    <property type="match status" value="1"/>
</dbReference>
<name>A0A839ZF14_9HYPH</name>
<proteinExistence type="inferred from homology"/>
<keyword evidence="3 6" id="KW-0285">Flavoprotein</keyword>
<dbReference type="InterPro" id="IPR000172">
    <property type="entry name" value="GMC_OxRdtase_N"/>
</dbReference>
<dbReference type="Proteomes" id="UP000533469">
    <property type="component" value="Unassembled WGS sequence"/>
</dbReference>
<dbReference type="GO" id="GO:0019285">
    <property type="term" value="P:glycine betaine biosynthetic process from choline"/>
    <property type="evidence" value="ECO:0007669"/>
    <property type="project" value="TreeGrafter"/>
</dbReference>
<evidence type="ECO:0000313" key="10">
    <source>
        <dbReference type="Proteomes" id="UP000533469"/>
    </source>
</evidence>
<evidence type="ECO:0000259" key="7">
    <source>
        <dbReference type="PROSITE" id="PS00623"/>
    </source>
</evidence>
<dbReference type="NCBIfam" id="NF002550">
    <property type="entry name" value="PRK02106.1"/>
    <property type="match status" value="1"/>
</dbReference>
<evidence type="ECO:0000256" key="5">
    <source>
        <dbReference type="PIRSR" id="PIRSR000137-2"/>
    </source>
</evidence>
<dbReference type="AlphaFoldDB" id="A0A839ZF14"/>
<sequence length="548" mass="59905">MSSRERYDYIIIGAGSAGSVLAARLSEDPTVKVLVLEAGGPDRRWDFRITMPAALVYPLQGTTYNWQFLSEPVPELNGRRIPFFRGKALGGSSTINGMVYVRGNAMDFDGWAQEPGLHEWSYRHCLPYFRRSESYSEGGDPYRGDSGPLHVSRGQPQSPLYQRFIEAARDGGHYINADINGYRQDGFGYFDATIHNGMRESASRAYLHPAMKSRTNLTVITGAMVGGIALQNGRAERVTYRSEGVEHVGSVGEEVIVCAGAIQSPQILMLSGIGPTEDLRSHGIDVKVDLPGVGRNLADHLEWIVSYHCTKPVSYFEATKPLRQAAIGAEWLMARRGLGASNFFEAGGFLKSDPAKAYPDVHLHFVGLAAEYSGRLSAPGHSFQVHLSPGLPASRGWVSLKSARPGDHPLIQPNYMSEPQDWIDARNAIRRSLEVLQQPALAEYRGAPILPGDAIDDETRLDAYIRAHAESGYHYAGTCRMGEGPDAVVDGQLRVHGVKGLRVVDASVMPRPTNGNTNAPTIMIAEKAADIIRRRPPPPPSDAPVFYG</sequence>
<comment type="caution">
    <text evidence="9">The sequence shown here is derived from an EMBL/GenBank/DDBJ whole genome shotgun (WGS) entry which is preliminary data.</text>
</comment>
<dbReference type="PANTHER" id="PTHR11552:SF147">
    <property type="entry name" value="CHOLINE DEHYDROGENASE, MITOCHONDRIAL"/>
    <property type="match status" value="1"/>
</dbReference>
<evidence type="ECO:0000256" key="6">
    <source>
        <dbReference type="RuleBase" id="RU003968"/>
    </source>
</evidence>
<dbReference type="GO" id="GO:0008812">
    <property type="term" value="F:choline dehydrogenase activity"/>
    <property type="evidence" value="ECO:0007669"/>
    <property type="project" value="UniProtKB-EC"/>
</dbReference>
<keyword evidence="4 5" id="KW-0274">FAD</keyword>
<evidence type="ECO:0000256" key="2">
    <source>
        <dbReference type="ARBA" id="ARBA00010790"/>
    </source>
</evidence>
<evidence type="ECO:0000256" key="1">
    <source>
        <dbReference type="ARBA" id="ARBA00001974"/>
    </source>
</evidence>
<dbReference type="PANTHER" id="PTHR11552">
    <property type="entry name" value="GLUCOSE-METHANOL-CHOLINE GMC OXIDOREDUCTASE"/>
    <property type="match status" value="1"/>
</dbReference>
<organism evidence="9 10">
    <name type="scientific">Ancylobacter tetraedralis</name>
    <dbReference type="NCBI Taxonomy" id="217068"/>
    <lineage>
        <taxon>Bacteria</taxon>
        <taxon>Pseudomonadati</taxon>
        <taxon>Pseudomonadota</taxon>
        <taxon>Alphaproteobacteria</taxon>
        <taxon>Hyphomicrobiales</taxon>
        <taxon>Xanthobacteraceae</taxon>
        <taxon>Ancylobacter</taxon>
    </lineage>
</organism>
<keyword evidence="10" id="KW-1185">Reference proteome</keyword>
<dbReference type="PROSITE" id="PS00624">
    <property type="entry name" value="GMC_OXRED_2"/>
    <property type="match status" value="1"/>
</dbReference>
<dbReference type="PIRSF" id="PIRSF000137">
    <property type="entry name" value="Alcohol_oxidase"/>
    <property type="match status" value="1"/>
</dbReference>
<dbReference type="EC" id="1.1.99.1" evidence="9"/>
<dbReference type="Gene3D" id="3.50.50.60">
    <property type="entry name" value="FAD/NAD(P)-binding domain"/>
    <property type="match status" value="1"/>
</dbReference>
<dbReference type="PROSITE" id="PS00623">
    <property type="entry name" value="GMC_OXRED_1"/>
    <property type="match status" value="1"/>
</dbReference>
<evidence type="ECO:0000256" key="4">
    <source>
        <dbReference type="ARBA" id="ARBA00022827"/>
    </source>
</evidence>
<evidence type="ECO:0000259" key="8">
    <source>
        <dbReference type="PROSITE" id="PS00624"/>
    </source>
</evidence>
<dbReference type="InterPro" id="IPR007867">
    <property type="entry name" value="GMC_OxRtase_C"/>
</dbReference>
<gene>
    <name evidence="9" type="ORF">FHS55_004048</name>
</gene>
<feature type="binding site" evidence="5">
    <location>
        <begin position="96"/>
        <end position="99"/>
    </location>
    <ligand>
        <name>FAD</name>
        <dbReference type="ChEBI" id="CHEBI:57692"/>
    </ligand>
</feature>
<feature type="domain" description="Glucose-methanol-choline oxidoreductase N-terminal" evidence="7">
    <location>
        <begin position="86"/>
        <end position="109"/>
    </location>
</feature>
<reference evidence="9 10" key="1">
    <citation type="submission" date="2020-08" db="EMBL/GenBank/DDBJ databases">
        <title>Genomic Encyclopedia of Type Strains, Phase IV (KMG-IV): sequencing the most valuable type-strain genomes for metagenomic binning, comparative biology and taxonomic classification.</title>
        <authorList>
            <person name="Goeker M."/>
        </authorList>
    </citation>
    <scope>NUCLEOTIDE SEQUENCE [LARGE SCALE GENOMIC DNA]</scope>
    <source>
        <strain evidence="9 10">DSM 5895</strain>
    </source>
</reference>
<evidence type="ECO:0000256" key="3">
    <source>
        <dbReference type="ARBA" id="ARBA00022630"/>
    </source>
</evidence>
<dbReference type="Pfam" id="PF00732">
    <property type="entry name" value="GMC_oxred_N"/>
    <property type="match status" value="1"/>
</dbReference>